<dbReference type="OrthoDB" id="626167at2759"/>
<comment type="caution">
    <text evidence="4">The sequence shown here is derived from an EMBL/GenBank/DDBJ whole genome shotgun (WGS) entry which is preliminary data.</text>
</comment>
<dbReference type="SUPFAM" id="SSF52540">
    <property type="entry name" value="P-loop containing nucleoside triphosphate hydrolases"/>
    <property type="match status" value="1"/>
</dbReference>
<feature type="repeat" description="TPR" evidence="1">
    <location>
        <begin position="882"/>
        <end position="915"/>
    </location>
</feature>
<dbReference type="PANTHER" id="PTHR10622:SF11">
    <property type="entry name" value="HET-DOMAIN-CONTAINING PROTEIN"/>
    <property type="match status" value="1"/>
</dbReference>
<dbReference type="InterPro" id="IPR041664">
    <property type="entry name" value="AAA_16"/>
</dbReference>
<proteinExistence type="predicted"/>
<keyword evidence="1" id="KW-0802">TPR repeat</keyword>
<feature type="repeat" description="TPR" evidence="1">
    <location>
        <begin position="756"/>
        <end position="789"/>
    </location>
</feature>
<dbReference type="InterPro" id="IPR010730">
    <property type="entry name" value="HET"/>
</dbReference>
<feature type="repeat" description="TPR" evidence="1">
    <location>
        <begin position="840"/>
        <end position="873"/>
    </location>
</feature>
<dbReference type="Pfam" id="PF13191">
    <property type="entry name" value="AAA_16"/>
    <property type="match status" value="1"/>
</dbReference>
<dbReference type="InterPro" id="IPR011990">
    <property type="entry name" value="TPR-like_helical_dom_sf"/>
</dbReference>
<dbReference type="NCBIfam" id="NF040586">
    <property type="entry name" value="FxSxx_TPR"/>
    <property type="match status" value="1"/>
</dbReference>
<name>A0A9P8ZV47_9PEZI</name>
<dbReference type="EMBL" id="JAGPXC010000006">
    <property type="protein sequence ID" value="KAH6652274.1"/>
    <property type="molecule type" value="Genomic_DNA"/>
</dbReference>
<dbReference type="InterPro" id="IPR019734">
    <property type="entry name" value="TPR_rpt"/>
</dbReference>
<evidence type="ECO:0000259" key="2">
    <source>
        <dbReference type="Pfam" id="PF06985"/>
    </source>
</evidence>
<protein>
    <submittedName>
        <fullName evidence="4">Uncharacterized protein</fullName>
    </submittedName>
</protein>
<dbReference type="RefSeq" id="XP_045956552.1">
    <property type="nucleotide sequence ID" value="XM_046098262.1"/>
</dbReference>
<dbReference type="Proteomes" id="UP000758603">
    <property type="component" value="Unassembled WGS sequence"/>
</dbReference>
<evidence type="ECO:0000313" key="5">
    <source>
        <dbReference type="Proteomes" id="UP000758603"/>
    </source>
</evidence>
<feature type="repeat" description="TPR" evidence="1">
    <location>
        <begin position="798"/>
        <end position="831"/>
    </location>
</feature>
<keyword evidence="5" id="KW-1185">Reference proteome</keyword>
<gene>
    <name evidence="4" type="ORF">BKA67DRAFT_521281</name>
</gene>
<dbReference type="Pfam" id="PF13374">
    <property type="entry name" value="TPR_10"/>
    <property type="match status" value="1"/>
</dbReference>
<dbReference type="SUPFAM" id="SSF48452">
    <property type="entry name" value="TPR-like"/>
    <property type="match status" value="2"/>
</dbReference>
<organism evidence="4 5">
    <name type="scientific">Truncatella angustata</name>
    <dbReference type="NCBI Taxonomy" id="152316"/>
    <lineage>
        <taxon>Eukaryota</taxon>
        <taxon>Fungi</taxon>
        <taxon>Dikarya</taxon>
        <taxon>Ascomycota</taxon>
        <taxon>Pezizomycotina</taxon>
        <taxon>Sordariomycetes</taxon>
        <taxon>Xylariomycetidae</taxon>
        <taxon>Amphisphaeriales</taxon>
        <taxon>Sporocadaceae</taxon>
        <taxon>Truncatella</taxon>
    </lineage>
</organism>
<evidence type="ECO:0000313" key="4">
    <source>
        <dbReference type="EMBL" id="KAH6652274.1"/>
    </source>
</evidence>
<dbReference type="PANTHER" id="PTHR10622">
    <property type="entry name" value="HET DOMAIN-CONTAINING PROTEIN"/>
    <property type="match status" value="1"/>
</dbReference>
<feature type="domain" description="Heterokaryon incompatibility" evidence="2">
    <location>
        <begin position="26"/>
        <end position="117"/>
    </location>
</feature>
<feature type="domain" description="Orc1-like AAA ATPase" evidence="3">
    <location>
        <begin position="270"/>
        <end position="362"/>
    </location>
</feature>
<dbReference type="GeneID" id="70127154"/>
<dbReference type="PRINTS" id="PR00381">
    <property type="entry name" value="KINESINLIGHT"/>
</dbReference>
<feature type="repeat" description="TPR" evidence="1">
    <location>
        <begin position="924"/>
        <end position="957"/>
    </location>
</feature>
<sequence>MRVLQRDDAGNYSLTPDLAPDEVPAYAILSHTWGPDEVVFDDLAKIPDDWQQKKGYEKIKFCAEQARRDGLRYFWVDTCCIDKSDSIKLQTAINSMFRWYRDAERCYVYLSDVSSAGHSDQQQPVTPWEDAFRDSRWFRRGWTLQELIAPTTVDFYSKEGVSLGDKESLEPFIRDVTGIPTSALRGTPLSNFTIAEREAWVRGRETTVEEDMVYSLLGMFDVHMPLIYGEGREKAQERLRRKVQKAVKGTRANDFSVSFSLSEVPETQHFVARESEIAKMRRTLDSDGSRRVVVLHGLGGIGKTQLAVAYTKRYRDEYSAVFWLNIKDGASIQQSFTKVARQILQQHPDASYLSALNLQQDHGEVIEAVKAWLSLPGNTRWLIVYDNYDNPSLANHANNIGVDIHCFLPISYQGSIVITTRLSQVDIGYRIRIQKLESMDDCLRILSTMSGRDVLHDDTDTRRLVEELDGLPLALATAGAYLRHVPISPSDYLRLYKRSWARLHSSTPSLGSYQDRTLSSTWRVSYDQVLEQNPLAARILQWWAYFDNEDVWFELLQSYGDDVPSWMYKLNDELNFNGAMGILHDYGFVEPHSLSIDVIELRGYSIHACLHSWTTHILNQHWDDCLSKLAIECIASRVPSQEDAQFWLLQRRLLAHAIKSCAIMQDSGEGLEWAFGTLGLLFSDQGKMEEAEEMYLRALRGYEKAWGPDHTSTLDIVNNLGALYSDQGKMQEAEEMYLRALRGKEKAWGPDHTSTLDTVNNLGALYKAQGKMQEAEEMYLRALRGYEKAWGPDHTSTLDIVNNLGLLYKAQGKMQEAEEMYLRALRGKEKAWGPDHTSTLDTVNNLGALYSDQGKMQEAEEMYLRALRGYEKAWGPDHTSTLNTVNNLGILFSDQGKMQEAEEMYLRALRGKEKAWGPDHTSTLDTVNNLGVFYKAQGKIQEAEEMYLRALRGYEKAIGPQHIARYRPAINTMWGFGALLGKQGRPVEARTYYQRAYDNLKALLGSQHHDVQSLHKIILDLNQNIIGKLMSRS</sequence>
<reference evidence="4" key="1">
    <citation type="journal article" date="2021" name="Nat. Commun.">
        <title>Genetic determinants of endophytism in the Arabidopsis root mycobiome.</title>
        <authorList>
            <person name="Mesny F."/>
            <person name="Miyauchi S."/>
            <person name="Thiergart T."/>
            <person name="Pickel B."/>
            <person name="Atanasova L."/>
            <person name="Karlsson M."/>
            <person name="Huettel B."/>
            <person name="Barry K.W."/>
            <person name="Haridas S."/>
            <person name="Chen C."/>
            <person name="Bauer D."/>
            <person name="Andreopoulos W."/>
            <person name="Pangilinan J."/>
            <person name="LaButti K."/>
            <person name="Riley R."/>
            <person name="Lipzen A."/>
            <person name="Clum A."/>
            <person name="Drula E."/>
            <person name="Henrissat B."/>
            <person name="Kohler A."/>
            <person name="Grigoriev I.V."/>
            <person name="Martin F.M."/>
            <person name="Hacquard S."/>
        </authorList>
    </citation>
    <scope>NUCLEOTIDE SEQUENCE</scope>
    <source>
        <strain evidence="4">MPI-SDFR-AT-0073</strain>
    </source>
</reference>
<dbReference type="Pfam" id="PF13424">
    <property type="entry name" value="TPR_12"/>
    <property type="match status" value="3"/>
</dbReference>
<dbReference type="PROSITE" id="PS50005">
    <property type="entry name" value="TPR"/>
    <property type="match status" value="6"/>
</dbReference>
<dbReference type="InterPro" id="IPR027417">
    <property type="entry name" value="P-loop_NTPase"/>
</dbReference>
<dbReference type="Gene3D" id="1.25.40.10">
    <property type="entry name" value="Tetratricopeptide repeat domain"/>
    <property type="match status" value="2"/>
</dbReference>
<evidence type="ECO:0000259" key="3">
    <source>
        <dbReference type="Pfam" id="PF13191"/>
    </source>
</evidence>
<dbReference type="GO" id="GO:0043531">
    <property type="term" value="F:ADP binding"/>
    <property type="evidence" value="ECO:0007669"/>
    <property type="project" value="InterPro"/>
</dbReference>
<dbReference type="AlphaFoldDB" id="A0A9P8ZV47"/>
<dbReference type="Pfam" id="PF06985">
    <property type="entry name" value="HET"/>
    <property type="match status" value="1"/>
</dbReference>
<dbReference type="SMART" id="SM00028">
    <property type="entry name" value="TPR"/>
    <property type="match status" value="8"/>
</dbReference>
<feature type="repeat" description="TPR" evidence="1">
    <location>
        <begin position="714"/>
        <end position="747"/>
    </location>
</feature>
<evidence type="ECO:0000256" key="1">
    <source>
        <dbReference type="PROSITE-ProRule" id="PRU00339"/>
    </source>
</evidence>
<accession>A0A9P8ZV47</accession>
<dbReference type="Gene3D" id="3.40.50.300">
    <property type="entry name" value="P-loop containing nucleotide triphosphate hydrolases"/>
    <property type="match status" value="1"/>
</dbReference>